<evidence type="ECO:0000313" key="2">
    <source>
        <dbReference type="Proteomes" id="UP001589776"/>
    </source>
</evidence>
<proteinExistence type="predicted"/>
<accession>A0ABV6DI18</accession>
<comment type="caution">
    <text evidence="1">The sequence shown here is derived from an EMBL/GenBank/DDBJ whole genome shotgun (WGS) entry which is preliminary data.</text>
</comment>
<keyword evidence="2" id="KW-1185">Reference proteome</keyword>
<name>A0ABV6DI18_9BACL</name>
<reference evidence="1 2" key="1">
    <citation type="submission" date="2024-09" db="EMBL/GenBank/DDBJ databases">
        <authorList>
            <person name="Sun Q."/>
            <person name="Mori K."/>
        </authorList>
    </citation>
    <scope>NUCLEOTIDE SEQUENCE [LARGE SCALE GENOMIC DNA]</scope>
    <source>
        <strain evidence="1 2">CCM 7759</strain>
    </source>
</reference>
<dbReference type="RefSeq" id="WP_377469429.1">
    <property type="nucleotide sequence ID" value="NZ_JBHLWN010000027.1"/>
</dbReference>
<evidence type="ECO:0000313" key="1">
    <source>
        <dbReference type="EMBL" id="MFC0212291.1"/>
    </source>
</evidence>
<organism evidence="1 2">
    <name type="scientific">Paenibacillus chartarius</name>
    <dbReference type="NCBI Taxonomy" id="747481"/>
    <lineage>
        <taxon>Bacteria</taxon>
        <taxon>Bacillati</taxon>
        <taxon>Bacillota</taxon>
        <taxon>Bacilli</taxon>
        <taxon>Bacillales</taxon>
        <taxon>Paenibacillaceae</taxon>
        <taxon>Paenibacillus</taxon>
    </lineage>
</organism>
<dbReference type="EMBL" id="JBHLWN010000027">
    <property type="protein sequence ID" value="MFC0212291.1"/>
    <property type="molecule type" value="Genomic_DNA"/>
</dbReference>
<protein>
    <submittedName>
        <fullName evidence="1">Uncharacterized protein</fullName>
    </submittedName>
</protein>
<gene>
    <name evidence="1" type="ORF">ACFFK0_07430</name>
</gene>
<sequence>MKSILITTMLVMVVLAIYSAVVAGPTGTKMLITNGGGRINDTIERMDP</sequence>
<dbReference type="Proteomes" id="UP001589776">
    <property type="component" value="Unassembled WGS sequence"/>
</dbReference>